<accession>A0A0G0IKW4</accession>
<feature type="non-terminal residue" evidence="4">
    <location>
        <position position="1"/>
    </location>
</feature>
<name>A0A0G0IKW4_9BACT</name>
<feature type="domain" description="LamG-like jellyroll fold" evidence="3">
    <location>
        <begin position="367"/>
        <end position="495"/>
    </location>
</feature>
<protein>
    <recommendedName>
        <fullName evidence="3">LamG-like jellyroll fold domain-containing protein</fullName>
    </recommendedName>
</protein>
<sequence length="992" mass="106878">NYGFFYDSGGTIVRFGFYGTNSVQSEVDTQTAIPTGQWVHLIGVFDDVNNTLYIYQNGELKEKDTTITNTPSTNDNSLIFGSRQAGLSSYEFNGKIDEARIYNRALSPKEVRDLYSWAPGPAGYWNFDEKTGASVNDISGNGYTGTWNGTGASHWTTGKFGSAGNFNGTDDYISQGTGPTIVNSVSFWTYPTSTTNYFVDLNGSAYISATSGTLSATGFTSPTIYVNGVVSSTLAANQWQYITVTTATNLNASALNFGKISTNYLTGKLDEVRLYNYARTQKQIVEDMNAGHPVGGSPVGSQLGYWKFDEGYGGTANDTVANQNLTITSASWTNSGKFNKALNFDNGVAGSEAYYNDVTSSKYDLTNDFSFGAWVYRTNSPSNQARIISKGDKYLLFTTTNNIPICYMNGLSATSLTATSALPVNQWIYVLCTYKDNARKLYINGILNAQDTPTGTITSDNTDLVVGNYDVPSDSYRFRGIIDEVKIYNSALTSDEIKLDYNHGSAMVLGSVSTDSTGAVADNSSARGYCIPGDTTSCSAPVGEWKMDEKTGTNAYDTSGNGLTGTFTGSPRWRSGKFGSGINFDGGNDWSDLISIPYNSATTFSTNKDITISAWFKSAGSSYTQTIFDSRDGDINWAGIGLFVAGTGEVSYYIRDNAGHFINSATTSTYIDNKWHNATLVGDRDGNAVLYIDGSINVGTTQPMSTIIDITNAQNDMLGNACCSASAWEEFQGSIDQVRLYNYARTPAQIAWDYNRGGPVGWWKMDECQGITANDSSGNGNNGTITIGATGTNTSAGTCTGSAGEAWKDGATGKYNSSLEFDGTDDYINVVDNNSLDMTTNITLSAWIKLSDLTITNANNIVAKGTNGYQFTVGDSSSLKVGLAKQDVAWVVQSNTTISDTNWHFVSVTYNGTTGKVYLDGIDRSGSTSIQTFSNTSDNLFIGSKNPVTATKYFNGQIDDIRVYNYALTANQVKNLYNENSSIRFGPATGSP</sequence>
<dbReference type="CDD" id="cd00110">
    <property type="entry name" value="LamG"/>
    <property type="match status" value="1"/>
</dbReference>
<evidence type="ECO:0000256" key="1">
    <source>
        <dbReference type="ARBA" id="ARBA00022729"/>
    </source>
</evidence>
<dbReference type="Pfam" id="PF13385">
    <property type="entry name" value="Laminin_G_3"/>
    <property type="match status" value="4"/>
</dbReference>
<organism evidence="4 5">
    <name type="scientific">Candidatus Roizmanbacteria bacterium GW2011_GWC2_37_13</name>
    <dbReference type="NCBI Taxonomy" id="1618486"/>
    <lineage>
        <taxon>Bacteria</taxon>
        <taxon>Candidatus Roizmaniibacteriota</taxon>
    </lineage>
</organism>
<evidence type="ECO:0000259" key="3">
    <source>
        <dbReference type="SMART" id="SM00560"/>
    </source>
</evidence>
<dbReference type="PANTHER" id="PTHR47635">
    <property type="entry name" value="CUB DOMAIN-CONTAINING PROTEIN"/>
    <property type="match status" value="1"/>
</dbReference>
<dbReference type="SMART" id="SM00560">
    <property type="entry name" value="LamGL"/>
    <property type="match status" value="4"/>
</dbReference>
<dbReference type="InterPro" id="IPR006558">
    <property type="entry name" value="LamG-like"/>
</dbReference>
<feature type="domain" description="LamG-like jellyroll fold" evidence="3">
    <location>
        <begin position="840"/>
        <end position="971"/>
    </location>
</feature>
<dbReference type="PANTHER" id="PTHR47635:SF2">
    <property type="entry name" value="LAMG-LIKE JELLYROLL FOLD DOMAIN-CONTAINING PROTEIN"/>
    <property type="match status" value="1"/>
</dbReference>
<reference evidence="4 5" key="1">
    <citation type="journal article" date="2015" name="Nature">
        <title>rRNA introns, odd ribosomes, and small enigmatic genomes across a large radiation of phyla.</title>
        <authorList>
            <person name="Brown C.T."/>
            <person name="Hug L.A."/>
            <person name="Thomas B.C."/>
            <person name="Sharon I."/>
            <person name="Castelle C.J."/>
            <person name="Singh A."/>
            <person name="Wilkins M.J."/>
            <person name="Williams K.H."/>
            <person name="Banfield J.F."/>
        </authorList>
    </citation>
    <scope>NUCLEOTIDE SEQUENCE [LARGE SCALE GENOMIC DNA]</scope>
</reference>
<keyword evidence="1" id="KW-0732">Signal</keyword>
<comment type="caution">
    <text evidence="4">The sequence shown here is derived from an EMBL/GenBank/DDBJ whole genome shotgun (WGS) entry which is preliminary data.</text>
</comment>
<gene>
    <name evidence="4" type="ORF">US40_C0013G0001</name>
</gene>
<keyword evidence="2" id="KW-1015">Disulfide bond</keyword>
<dbReference type="AlphaFoldDB" id="A0A0G0IKW4"/>
<evidence type="ECO:0000313" key="5">
    <source>
        <dbReference type="Proteomes" id="UP000034917"/>
    </source>
</evidence>
<dbReference type="Gene3D" id="2.60.120.200">
    <property type="match status" value="5"/>
</dbReference>
<feature type="domain" description="LamG-like jellyroll fold" evidence="3">
    <location>
        <begin position="608"/>
        <end position="748"/>
    </location>
</feature>
<evidence type="ECO:0000256" key="2">
    <source>
        <dbReference type="ARBA" id="ARBA00023157"/>
    </source>
</evidence>
<dbReference type="InterPro" id="IPR013320">
    <property type="entry name" value="ConA-like_dom_sf"/>
</dbReference>
<dbReference type="EMBL" id="LBSV01000013">
    <property type="protein sequence ID" value="KKQ24869.1"/>
    <property type="molecule type" value="Genomic_DNA"/>
</dbReference>
<dbReference type="InterPro" id="IPR001791">
    <property type="entry name" value="Laminin_G"/>
</dbReference>
<dbReference type="SUPFAM" id="SSF49899">
    <property type="entry name" value="Concanavalin A-like lectins/glucanases"/>
    <property type="match status" value="5"/>
</dbReference>
<proteinExistence type="predicted"/>
<feature type="domain" description="LamG-like jellyroll fold" evidence="3">
    <location>
        <begin position="6"/>
        <end position="109"/>
    </location>
</feature>
<evidence type="ECO:0000313" key="4">
    <source>
        <dbReference type="EMBL" id="KKQ24869.1"/>
    </source>
</evidence>
<dbReference type="Proteomes" id="UP000034917">
    <property type="component" value="Unassembled WGS sequence"/>
</dbReference>